<organism evidence="2">
    <name type="scientific">hydrothermal vent metagenome</name>
    <dbReference type="NCBI Taxonomy" id="652676"/>
    <lineage>
        <taxon>unclassified sequences</taxon>
        <taxon>metagenomes</taxon>
        <taxon>ecological metagenomes</taxon>
    </lineage>
</organism>
<dbReference type="Gene3D" id="2.30.30.40">
    <property type="entry name" value="SH3 Domains"/>
    <property type="match status" value="1"/>
</dbReference>
<reference evidence="2" key="1">
    <citation type="submission" date="2018-06" db="EMBL/GenBank/DDBJ databases">
        <authorList>
            <person name="Zhirakovskaya E."/>
        </authorList>
    </citation>
    <scope>NUCLEOTIDE SEQUENCE</scope>
</reference>
<accession>A0A3B0R2D8</accession>
<feature type="domain" description="SH3b" evidence="1">
    <location>
        <begin position="25"/>
        <end position="91"/>
    </location>
</feature>
<dbReference type="EMBL" id="UOEG01000012">
    <property type="protein sequence ID" value="VAV87624.1"/>
    <property type="molecule type" value="Genomic_DNA"/>
</dbReference>
<protein>
    <recommendedName>
        <fullName evidence="1">SH3b domain-containing protein</fullName>
    </recommendedName>
</protein>
<dbReference type="InterPro" id="IPR003646">
    <property type="entry name" value="SH3-like_bac-type"/>
</dbReference>
<dbReference type="PROSITE" id="PS51781">
    <property type="entry name" value="SH3B"/>
    <property type="match status" value="1"/>
</dbReference>
<sequence>MKRLLAFCLLMLPLQVAAQSWPSLYKVVGVVANDSLNVRAGPSAGSDIIGTLAPDATGVEVVGISPDGKWAQVNSQDSSGWASIRFLSQEQEFDWPPPSLSCFGTEPFWSASFIHSREGNIVKFHMMGMDEQEFQFPQVRRSANDSGRYSETAWPPQGNNPFNAIFSAQSCNDGMSDRTYGISVDILVPTNRDWAHYSGCCSISL</sequence>
<name>A0A3B0R2D8_9ZZZZ</name>
<dbReference type="AlphaFoldDB" id="A0A3B0R2D8"/>
<gene>
    <name evidence="2" type="ORF">MNBD_ALPHA07-1380</name>
</gene>
<dbReference type="SMART" id="SM00287">
    <property type="entry name" value="SH3b"/>
    <property type="match status" value="1"/>
</dbReference>
<dbReference type="Pfam" id="PF08239">
    <property type="entry name" value="SH3_3"/>
    <property type="match status" value="1"/>
</dbReference>
<proteinExistence type="predicted"/>
<evidence type="ECO:0000259" key="1">
    <source>
        <dbReference type="PROSITE" id="PS51781"/>
    </source>
</evidence>
<evidence type="ECO:0000313" key="2">
    <source>
        <dbReference type="EMBL" id="VAV87624.1"/>
    </source>
</evidence>